<feature type="transmembrane region" description="Helical" evidence="5">
    <location>
        <begin position="107"/>
        <end position="135"/>
    </location>
</feature>
<comment type="caution">
    <text evidence="6">The sequence shown here is derived from an EMBL/GenBank/DDBJ whole genome shotgun (WGS) entry which is preliminary data.</text>
</comment>
<reference evidence="6 7" key="1">
    <citation type="journal article" date="2019" name="New Phytol.">
        <title>Comparative genomics reveals unique wood-decay strategies and fruiting body development in the Schizophyllaceae.</title>
        <authorList>
            <person name="Almasi E."/>
            <person name="Sahu N."/>
            <person name="Krizsan K."/>
            <person name="Balint B."/>
            <person name="Kovacs G.M."/>
            <person name="Kiss B."/>
            <person name="Cseklye J."/>
            <person name="Drula E."/>
            <person name="Henrissat B."/>
            <person name="Nagy I."/>
            <person name="Chovatia M."/>
            <person name="Adam C."/>
            <person name="LaButti K."/>
            <person name="Lipzen A."/>
            <person name="Riley R."/>
            <person name="Grigoriev I.V."/>
            <person name="Nagy L.G."/>
        </authorList>
    </citation>
    <scope>NUCLEOTIDE SEQUENCE [LARGE SCALE GENOMIC DNA]</scope>
    <source>
        <strain evidence="6 7">NL-1724</strain>
    </source>
</reference>
<feature type="transmembrane region" description="Helical" evidence="5">
    <location>
        <begin position="37"/>
        <end position="67"/>
    </location>
</feature>
<accession>A0A550CII0</accession>
<keyword evidence="2 5" id="KW-0812">Transmembrane</keyword>
<name>A0A550CII0_9AGAR</name>
<dbReference type="GO" id="GO:0016765">
    <property type="term" value="F:transferase activity, transferring alkyl or aryl (other than methyl) groups"/>
    <property type="evidence" value="ECO:0007669"/>
    <property type="project" value="InterPro"/>
</dbReference>
<dbReference type="CDD" id="cd13965">
    <property type="entry name" value="PT_UbiA_3"/>
    <property type="match status" value="1"/>
</dbReference>
<comment type="subcellular location">
    <subcellularLocation>
        <location evidence="1">Membrane</location>
        <topology evidence="1">Multi-pass membrane protein</topology>
    </subcellularLocation>
</comment>
<dbReference type="OrthoDB" id="434972at2759"/>
<dbReference type="AlphaFoldDB" id="A0A550CII0"/>
<keyword evidence="3 5" id="KW-1133">Transmembrane helix</keyword>
<evidence type="ECO:0000256" key="1">
    <source>
        <dbReference type="ARBA" id="ARBA00004141"/>
    </source>
</evidence>
<dbReference type="STRING" id="97359.A0A550CII0"/>
<dbReference type="Gene3D" id="1.10.357.140">
    <property type="entry name" value="UbiA prenyltransferase"/>
    <property type="match status" value="1"/>
</dbReference>
<dbReference type="PANTHER" id="PTHR42723:SF1">
    <property type="entry name" value="CHLOROPHYLL SYNTHASE, CHLOROPLASTIC"/>
    <property type="match status" value="1"/>
</dbReference>
<evidence type="ECO:0000313" key="7">
    <source>
        <dbReference type="Proteomes" id="UP000320762"/>
    </source>
</evidence>
<dbReference type="InterPro" id="IPR044878">
    <property type="entry name" value="UbiA_sf"/>
</dbReference>
<evidence type="ECO:0000256" key="4">
    <source>
        <dbReference type="ARBA" id="ARBA00023136"/>
    </source>
</evidence>
<proteinExistence type="predicted"/>
<dbReference type="Pfam" id="PF01040">
    <property type="entry name" value="UbiA"/>
    <property type="match status" value="1"/>
</dbReference>
<dbReference type="InterPro" id="IPR000537">
    <property type="entry name" value="UbiA_prenyltransferase"/>
</dbReference>
<feature type="transmembrane region" description="Helical" evidence="5">
    <location>
        <begin position="229"/>
        <end position="256"/>
    </location>
</feature>
<dbReference type="PANTHER" id="PTHR42723">
    <property type="entry name" value="CHLOROPHYLL SYNTHASE"/>
    <property type="match status" value="1"/>
</dbReference>
<evidence type="ECO:0000313" key="6">
    <source>
        <dbReference type="EMBL" id="TRM64607.1"/>
    </source>
</evidence>
<keyword evidence="4 5" id="KW-0472">Membrane</keyword>
<gene>
    <name evidence="6" type="ORF">BD626DRAFT_492411</name>
</gene>
<evidence type="ECO:0000256" key="5">
    <source>
        <dbReference type="SAM" id="Phobius"/>
    </source>
</evidence>
<sequence length="300" mass="32910">MYAIRRTTHGVAKFSRETAESLLEAAYTLYLFSESNIVGVLCPAIAMGVALVGMPDAAAFLGGFIWLELHLLAFEIMNQVTGIEEDKISKPHRPIPSGRISPSSARALYVCVVTAALLMSARHGIAPLSIAYVLAITVYNEGGLARFWFLKSALGALGYVTFCWGTAVCFGNDEPLPRRAIWAIACEALIFLTTGHAQDFRDRDGDKAIGRRTLALLLPQSFARWSLSALLLAWSTVLWCFWVPPVACIIIVYGLAGATATSFLVDYSQDADQRSYGLYNLWLVSCNVLPLFDRLKNYIA</sequence>
<protein>
    <submittedName>
        <fullName evidence="6">UbiA prenyltransferase family-domain-containing protein</fullName>
    </submittedName>
</protein>
<evidence type="ECO:0000256" key="3">
    <source>
        <dbReference type="ARBA" id="ARBA00022989"/>
    </source>
</evidence>
<feature type="transmembrane region" description="Helical" evidence="5">
    <location>
        <begin position="147"/>
        <end position="170"/>
    </location>
</feature>
<keyword evidence="7" id="KW-1185">Reference proteome</keyword>
<dbReference type="Proteomes" id="UP000320762">
    <property type="component" value="Unassembled WGS sequence"/>
</dbReference>
<feature type="transmembrane region" description="Helical" evidence="5">
    <location>
        <begin position="276"/>
        <end position="292"/>
    </location>
</feature>
<keyword evidence="6" id="KW-0808">Transferase</keyword>
<dbReference type="InterPro" id="IPR050475">
    <property type="entry name" value="Prenyltransferase_related"/>
</dbReference>
<dbReference type="EMBL" id="VDMD01000007">
    <property type="protein sequence ID" value="TRM64607.1"/>
    <property type="molecule type" value="Genomic_DNA"/>
</dbReference>
<dbReference type="GO" id="GO:0016020">
    <property type="term" value="C:membrane"/>
    <property type="evidence" value="ECO:0007669"/>
    <property type="project" value="UniProtKB-SubCell"/>
</dbReference>
<evidence type="ECO:0000256" key="2">
    <source>
        <dbReference type="ARBA" id="ARBA00022692"/>
    </source>
</evidence>
<organism evidence="6 7">
    <name type="scientific">Schizophyllum amplum</name>
    <dbReference type="NCBI Taxonomy" id="97359"/>
    <lineage>
        <taxon>Eukaryota</taxon>
        <taxon>Fungi</taxon>
        <taxon>Dikarya</taxon>
        <taxon>Basidiomycota</taxon>
        <taxon>Agaricomycotina</taxon>
        <taxon>Agaricomycetes</taxon>
        <taxon>Agaricomycetidae</taxon>
        <taxon>Agaricales</taxon>
        <taxon>Schizophyllaceae</taxon>
        <taxon>Schizophyllum</taxon>
    </lineage>
</organism>